<dbReference type="PATRIC" id="fig|592022.4.peg.2886"/>
<proteinExistence type="inferred from homology"/>
<dbReference type="EMBL" id="CP009920">
    <property type="protein sequence ID" value="AJI20468.1"/>
    <property type="molecule type" value="Genomic_DNA"/>
</dbReference>
<evidence type="ECO:0000256" key="1">
    <source>
        <dbReference type="ARBA" id="ARBA00008103"/>
    </source>
</evidence>
<dbReference type="PANTHER" id="PTHR37808">
    <property type="entry name" value="SPORE GERMINATION PROTEIN-LIKE PROTEIN YDZR-RELATED"/>
    <property type="match status" value="1"/>
</dbReference>
<comment type="similarity">
    <text evidence="1">Belongs to the GerPA/GerPF family.</text>
</comment>
<dbReference type="InterPro" id="IPR019618">
    <property type="entry name" value="Spore_germination_GerPA"/>
</dbReference>
<evidence type="ECO:0000313" key="4">
    <source>
        <dbReference type="Proteomes" id="UP000031829"/>
    </source>
</evidence>
<dbReference type="PANTHER" id="PTHR37808:SF1">
    <property type="entry name" value="SPORE GERMINATION PROTEIN-LIKE PROTEIN YDZR"/>
    <property type="match status" value="1"/>
</dbReference>
<feature type="region of interest" description="Disordered" evidence="2">
    <location>
        <begin position="28"/>
        <end position="72"/>
    </location>
</feature>
<dbReference type="AlphaFoldDB" id="A0A0B6AIR9"/>
<dbReference type="RefSeq" id="WP_013083687.1">
    <property type="nucleotide sequence ID" value="NZ_BCVB01000011.1"/>
</dbReference>
<protein>
    <submittedName>
        <fullName evidence="3">Putative spore germination protein gerPF</fullName>
    </submittedName>
</protein>
<reference evidence="3 4" key="1">
    <citation type="journal article" date="2015" name="Genome Announc.">
        <title>Complete genome sequences for 35 biothreat assay-relevant bacillus species.</title>
        <authorList>
            <person name="Johnson S.L."/>
            <person name="Daligault H.E."/>
            <person name="Davenport K.W."/>
            <person name="Jaissle J."/>
            <person name="Frey K.G."/>
            <person name="Ladner J.T."/>
            <person name="Broomall S.M."/>
            <person name="Bishop-Lilly K.A."/>
            <person name="Bruce D.C."/>
            <person name="Gibbons H.S."/>
            <person name="Coyne S.R."/>
            <person name="Lo C.C."/>
            <person name="Meincke L."/>
            <person name="Munk A.C."/>
            <person name="Koroleva G.I."/>
            <person name="Rosenzweig C.N."/>
            <person name="Palacios G.F."/>
            <person name="Redden C.L."/>
            <person name="Minogue T.D."/>
            <person name="Chain P.S."/>
        </authorList>
    </citation>
    <scope>NUCLEOTIDE SEQUENCE [LARGE SCALE GENOMIC DNA]</scope>
    <source>
        <strain evidence="4">ATCC 14581 / DSM 32 / JCM 2506 / NBRC 15308 / NCIMB 9376 / NCTC 10342 / NRRL B-14308 / VKM B-512</strain>
    </source>
</reference>
<gene>
    <name evidence="3" type="ORF">BG04_5414</name>
</gene>
<sequence length="72" mass="7276">MPIVINHVVIPNVTGGVVTFGDTYYVSPKSNSKTAQGSGSSNTGICVNTNSGLSNTNTLDPDGSDQNGFGNG</sequence>
<dbReference type="Pfam" id="PF10676">
    <property type="entry name" value="gerPA"/>
    <property type="match status" value="1"/>
</dbReference>
<dbReference type="GeneID" id="93643360"/>
<organism evidence="3 4">
    <name type="scientific">Priestia megaterium (strain ATCC 14581 / DSM 32 / CCUG 1817 / JCM 2506 / NBRC 15308 / NCIMB 9376 / NCTC 10342 / NRRL B-14308 / VKM B-512 / Ford 19)</name>
    <name type="common">Bacillus megaterium</name>
    <dbReference type="NCBI Taxonomy" id="1348623"/>
    <lineage>
        <taxon>Bacteria</taxon>
        <taxon>Bacillati</taxon>
        <taxon>Bacillota</taxon>
        <taxon>Bacilli</taxon>
        <taxon>Bacillales</taxon>
        <taxon>Bacillaceae</taxon>
        <taxon>Priestia</taxon>
    </lineage>
</organism>
<evidence type="ECO:0000256" key="2">
    <source>
        <dbReference type="SAM" id="MobiDB-lite"/>
    </source>
</evidence>
<feature type="compositionally biased region" description="Low complexity" evidence="2">
    <location>
        <begin position="48"/>
        <end position="59"/>
    </location>
</feature>
<dbReference type="KEGG" id="bmeg:BG04_5414"/>
<dbReference type="Proteomes" id="UP000031829">
    <property type="component" value="Chromosome"/>
</dbReference>
<feature type="compositionally biased region" description="Polar residues" evidence="2">
    <location>
        <begin position="28"/>
        <end position="47"/>
    </location>
</feature>
<name>A0A0B6AIR9_PRIM2</name>
<dbReference type="HOGENOM" id="CLU_173188_1_1_9"/>
<evidence type="ECO:0000313" key="3">
    <source>
        <dbReference type="EMBL" id="AJI20468.1"/>
    </source>
</evidence>
<accession>A0A0B6AIR9</accession>